<evidence type="ECO:0000256" key="1">
    <source>
        <dbReference type="SAM" id="Phobius"/>
    </source>
</evidence>
<dbReference type="GO" id="GO:0005615">
    <property type="term" value="C:extracellular space"/>
    <property type="evidence" value="ECO:0007669"/>
    <property type="project" value="TreeGrafter"/>
</dbReference>
<dbReference type="STRING" id="568069.A0A1J1IX32"/>
<dbReference type="PANTHER" id="PTHR10974:SF1">
    <property type="entry name" value="FI08016P-RELATED"/>
    <property type="match status" value="1"/>
</dbReference>
<dbReference type="AlphaFoldDB" id="A0A1J1IX32"/>
<dbReference type="OrthoDB" id="413313at2759"/>
<dbReference type="InterPro" id="IPR004245">
    <property type="entry name" value="DUF229"/>
</dbReference>
<dbReference type="Gene3D" id="3.40.720.10">
    <property type="entry name" value="Alkaline Phosphatase, subunit A"/>
    <property type="match status" value="1"/>
</dbReference>
<sequence>MMALRNMKAKWKCPGVIKVKKGCLYRILIIGIVLLSSLYLIDFSRSHLTELSSYTKIFQRPNFLGKDDDYSNDFEEIVDENYFVKTNGCRIVKMDVMNDQIKSFFPSENDKPTPIKCGPPPLTDSDERYLWINLTEVQLKKFYNMSSADQLQCYYTSFSRLTDYSVVRNETLTPLHFGQRSKIDSEYIQVYCENTNQSQVYTDYHNFFPKPPDEVKQPLKTEEKYNVMILGIDSVSRLNFHRMFNHSEKTIMENLGAIEMQGYNKVGDNTYPNLIAFLSGLSSDELNGACLSNASIAFDNCHFIWNDFKNKGYQTLFAEDSADLSLFNYFKNGFEKQPVDNYFRTMVHQMESETASHKIGNYKLCWGSHRPIDVLLKYAKKFAKSCGDQQFFSFFWTSSMTHDFINYPLLIDKDVSDLLTLLKDEKYLEKTVLFMLSDHGIRFGSFRQTTFQGMVEERLPFLFAVFPKTFKQKYPLAIRNFRRNSRRLTTHFDMFETLKDLSNIDGNVLSNEMLRKRASDLNEREANLPRGISLFLEIPGHRTCDAGGIESHWCTCYEKIELSNSDQRVQKAARFVVKTLNELIKGHKTCHFLYLNSIISAHMHVLNEKVFMVPPNREKVKSLRLPKGRKKIYDITVKITTKPGPRPEFESTVRLDEINDEIKLTGIISRISTYTKGCIKDSFIEKYCFCDPI</sequence>
<organism evidence="2 3">
    <name type="scientific">Clunio marinus</name>
    <dbReference type="NCBI Taxonomy" id="568069"/>
    <lineage>
        <taxon>Eukaryota</taxon>
        <taxon>Metazoa</taxon>
        <taxon>Ecdysozoa</taxon>
        <taxon>Arthropoda</taxon>
        <taxon>Hexapoda</taxon>
        <taxon>Insecta</taxon>
        <taxon>Pterygota</taxon>
        <taxon>Neoptera</taxon>
        <taxon>Endopterygota</taxon>
        <taxon>Diptera</taxon>
        <taxon>Nematocera</taxon>
        <taxon>Chironomoidea</taxon>
        <taxon>Chironomidae</taxon>
        <taxon>Clunio</taxon>
    </lineage>
</organism>
<evidence type="ECO:0000313" key="2">
    <source>
        <dbReference type="EMBL" id="CRL04765.1"/>
    </source>
</evidence>
<dbReference type="EMBL" id="CVRI01000063">
    <property type="protein sequence ID" value="CRL04765.1"/>
    <property type="molecule type" value="Genomic_DNA"/>
</dbReference>
<keyword evidence="1" id="KW-1133">Transmembrane helix</keyword>
<dbReference type="Pfam" id="PF02995">
    <property type="entry name" value="DUF229"/>
    <property type="match status" value="1"/>
</dbReference>
<keyword evidence="1" id="KW-0472">Membrane</keyword>
<accession>A0A1J1IX32</accession>
<evidence type="ECO:0000313" key="3">
    <source>
        <dbReference type="Proteomes" id="UP000183832"/>
    </source>
</evidence>
<dbReference type="PANTHER" id="PTHR10974">
    <property type="entry name" value="FI08016P-RELATED"/>
    <property type="match status" value="1"/>
</dbReference>
<dbReference type="FunFam" id="3.40.720.10:FF:000017">
    <property type="entry name" value="Predicted protein"/>
    <property type="match status" value="1"/>
</dbReference>
<proteinExistence type="predicted"/>
<gene>
    <name evidence="2" type="primary">putative AGAP008326-PA</name>
    <name evidence="2" type="ORF">CLUMA_CG017825</name>
</gene>
<dbReference type="Proteomes" id="UP000183832">
    <property type="component" value="Unassembled WGS sequence"/>
</dbReference>
<keyword evidence="1" id="KW-0812">Transmembrane</keyword>
<feature type="transmembrane region" description="Helical" evidence="1">
    <location>
        <begin position="23"/>
        <end position="41"/>
    </location>
</feature>
<dbReference type="InterPro" id="IPR017850">
    <property type="entry name" value="Alkaline_phosphatase_core_sf"/>
</dbReference>
<reference evidence="2 3" key="1">
    <citation type="submission" date="2015-04" db="EMBL/GenBank/DDBJ databases">
        <authorList>
            <person name="Syromyatnikov M.Y."/>
            <person name="Popov V.N."/>
        </authorList>
    </citation>
    <scope>NUCLEOTIDE SEQUENCE [LARGE SCALE GENOMIC DNA]</scope>
</reference>
<protein>
    <submittedName>
        <fullName evidence="2">CLUMA_CG017825, isoform A</fullName>
    </submittedName>
</protein>
<dbReference type="CDD" id="cd16021">
    <property type="entry name" value="ALP_like"/>
    <property type="match status" value="1"/>
</dbReference>
<keyword evidence="3" id="KW-1185">Reference proteome</keyword>
<name>A0A1J1IX32_9DIPT</name>
<dbReference type="SUPFAM" id="SSF53649">
    <property type="entry name" value="Alkaline phosphatase-like"/>
    <property type="match status" value="1"/>
</dbReference>